<dbReference type="Proteomes" id="UP001501057">
    <property type="component" value="Unassembled WGS sequence"/>
</dbReference>
<dbReference type="InterPro" id="IPR046609">
    <property type="entry name" value="DUF6668"/>
</dbReference>
<evidence type="ECO:0000313" key="2">
    <source>
        <dbReference type="EMBL" id="GAA1750981.1"/>
    </source>
</evidence>
<reference evidence="3" key="1">
    <citation type="journal article" date="2019" name="Int. J. Syst. Evol. Microbiol.">
        <title>The Global Catalogue of Microorganisms (GCM) 10K type strain sequencing project: providing services to taxonomists for standard genome sequencing and annotation.</title>
        <authorList>
            <consortium name="The Broad Institute Genomics Platform"/>
            <consortium name="The Broad Institute Genome Sequencing Center for Infectious Disease"/>
            <person name="Wu L."/>
            <person name="Ma J."/>
        </authorList>
    </citation>
    <scope>NUCLEOTIDE SEQUENCE [LARGE SCALE GENOMIC DNA]</scope>
    <source>
        <strain evidence="3">JCM 13518</strain>
    </source>
</reference>
<keyword evidence="3" id="KW-1185">Reference proteome</keyword>
<name>A0ABP4WER0_9ACTN</name>
<comment type="caution">
    <text evidence="2">The sequence shown here is derived from an EMBL/GenBank/DDBJ whole genome shotgun (WGS) entry which is preliminary data.</text>
</comment>
<feature type="region of interest" description="Disordered" evidence="1">
    <location>
        <begin position="1"/>
        <end position="44"/>
    </location>
</feature>
<accession>A0ABP4WER0</accession>
<evidence type="ECO:0000313" key="3">
    <source>
        <dbReference type="Proteomes" id="UP001501057"/>
    </source>
</evidence>
<feature type="compositionally biased region" description="Low complexity" evidence="1">
    <location>
        <begin position="21"/>
        <end position="34"/>
    </location>
</feature>
<feature type="compositionally biased region" description="Pro residues" evidence="1">
    <location>
        <begin position="1"/>
        <end position="20"/>
    </location>
</feature>
<sequence length="200" mass="20577">MPDPGSEPPTSPSAPAPPPAAATQRAVTRTGAAGPHPGLTPPRRADRLATFEPSTSSSVWIVGAHGGAGESTLAEVVGGAATDHRWPQLTATPSVLLVARTSFAGITAAQAAAVAWAAGATPPVRVIGLAWVADAPGRLPRPLADFMKVVSGSVPHHWVLPWFEDLRRAGLAALDAGIPKAFQSAQSEIHRLIARPEEQS</sequence>
<dbReference type="EMBL" id="BAAAME010000006">
    <property type="protein sequence ID" value="GAA1750981.1"/>
    <property type="molecule type" value="Genomic_DNA"/>
</dbReference>
<proteinExistence type="predicted"/>
<gene>
    <name evidence="2" type="ORF">GCM10009710_33470</name>
</gene>
<dbReference type="Pfam" id="PF20373">
    <property type="entry name" value="DUF6668"/>
    <property type="match status" value="1"/>
</dbReference>
<organism evidence="2 3">
    <name type="scientific">Aeromicrobium alkaliterrae</name>
    <dbReference type="NCBI Taxonomy" id="302168"/>
    <lineage>
        <taxon>Bacteria</taxon>
        <taxon>Bacillati</taxon>
        <taxon>Actinomycetota</taxon>
        <taxon>Actinomycetes</taxon>
        <taxon>Propionibacteriales</taxon>
        <taxon>Nocardioidaceae</taxon>
        <taxon>Aeromicrobium</taxon>
    </lineage>
</organism>
<protein>
    <submittedName>
        <fullName evidence="2">Uncharacterized protein</fullName>
    </submittedName>
</protein>
<evidence type="ECO:0000256" key="1">
    <source>
        <dbReference type="SAM" id="MobiDB-lite"/>
    </source>
</evidence>